<dbReference type="GO" id="GO:0004252">
    <property type="term" value="F:serine-type endopeptidase activity"/>
    <property type="evidence" value="ECO:0007669"/>
    <property type="project" value="InterPro"/>
</dbReference>
<dbReference type="EMBL" id="QNUH01000002">
    <property type="protein sequence ID" value="REC79901.1"/>
    <property type="molecule type" value="Genomic_DNA"/>
</dbReference>
<comment type="caution">
    <text evidence="5">The sequence shown here is derived from an EMBL/GenBank/DDBJ whole genome shotgun (WGS) entry which is preliminary data.</text>
</comment>
<dbReference type="SUPFAM" id="SSF46785">
    <property type="entry name" value="Winged helix' DNA-binding domain"/>
    <property type="match status" value="1"/>
</dbReference>
<dbReference type="InterPro" id="IPR000524">
    <property type="entry name" value="Tscrpt_reg_HTH_GntR"/>
</dbReference>
<gene>
    <name evidence="5" type="ORF">DRF60_02645</name>
</gene>
<feature type="domain" description="HTH gntR-type" evidence="4">
    <location>
        <begin position="1"/>
        <end position="64"/>
    </location>
</feature>
<accession>A0A3D9DPY6</accession>
<keyword evidence="6" id="KW-1185">Reference proteome</keyword>
<dbReference type="Proteomes" id="UP000257030">
    <property type="component" value="Unassembled WGS sequence"/>
</dbReference>
<proteinExistence type="predicted"/>
<keyword evidence="2" id="KW-0238">DNA-binding</keyword>
<dbReference type="InterPro" id="IPR036388">
    <property type="entry name" value="WH-like_DNA-bd_sf"/>
</dbReference>
<dbReference type="Gene3D" id="1.10.10.10">
    <property type="entry name" value="Winged helix-like DNA-binding domain superfamily/Winged helix DNA-binding domain"/>
    <property type="match status" value="1"/>
</dbReference>
<sequence>MFTSVIEEQIRNRILLKGERPPSIREIKSRYQLSTSSVQSGFEYLMMKGLIESSPRSEYFVASVEEDHTSQVRADLIPVVRDP</sequence>
<dbReference type="Pfam" id="PF01726">
    <property type="entry name" value="LexA_DNA_bind"/>
    <property type="match status" value="1"/>
</dbReference>
<evidence type="ECO:0000259" key="4">
    <source>
        <dbReference type="PROSITE" id="PS50949"/>
    </source>
</evidence>
<dbReference type="GO" id="GO:0003677">
    <property type="term" value="F:DNA binding"/>
    <property type="evidence" value="ECO:0007669"/>
    <property type="project" value="UniProtKB-KW"/>
</dbReference>
<dbReference type="PROSITE" id="PS50949">
    <property type="entry name" value="HTH_GNTR"/>
    <property type="match status" value="1"/>
</dbReference>
<evidence type="ECO:0000256" key="1">
    <source>
        <dbReference type="ARBA" id="ARBA00023015"/>
    </source>
</evidence>
<protein>
    <recommendedName>
        <fullName evidence="4">HTH gntR-type domain-containing protein</fullName>
    </recommendedName>
</protein>
<evidence type="ECO:0000313" key="6">
    <source>
        <dbReference type="Proteomes" id="UP000257030"/>
    </source>
</evidence>
<evidence type="ECO:0000256" key="3">
    <source>
        <dbReference type="ARBA" id="ARBA00023163"/>
    </source>
</evidence>
<reference evidence="5 6" key="1">
    <citation type="journal article" date="2010" name="Syst. Appl. Microbiol.">
        <title>Four new species of Chryseobacterium from the rhizosphere of coastal sand dune plants, Chryseobacterium elymi sp. nov., Chryseobacterium hagamense sp. nov., Chryseobacterium lathyri sp. nov. and Chryseobacterium rhizosphaerae sp. nov.</title>
        <authorList>
            <person name="Cho S.H."/>
            <person name="Lee K.S."/>
            <person name="Shin D.S."/>
            <person name="Han J.H."/>
            <person name="Park K.S."/>
            <person name="Lee C.H."/>
            <person name="Park K.H."/>
            <person name="Kim S.B."/>
        </authorList>
    </citation>
    <scope>NUCLEOTIDE SEQUENCE [LARGE SCALE GENOMIC DNA]</scope>
    <source>
        <strain evidence="5 6">KCTC 22547</strain>
    </source>
</reference>
<dbReference type="InterPro" id="IPR006199">
    <property type="entry name" value="LexA_DNA-bd_dom"/>
</dbReference>
<dbReference type="GO" id="GO:0003700">
    <property type="term" value="F:DNA-binding transcription factor activity"/>
    <property type="evidence" value="ECO:0007669"/>
    <property type="project" value="InterPro"/>
</dbReference>
<keyword evidence="3" id="KW-0804">Transcription</keyword>
<dbReference type="InterPro" id="IPR036390">
    <property type="entry name" value="WH_DNA-bd_sf"/>
</dbReference>
<keyword evidence="1" id="KW-0805">Transcription regulation</keyword>
<dbReference type="AlphaFoldDB" id="A0A3D9DPY6"/>
<organism evidence="5 6">
    <name type="scientific">Chryseobacterium elymi</name>
    <dbReference type="NCBI Taxonomy" id="395936"/>
    <lineage>
        <taxon>Bacteria</taxon>
        <taxon>Pseudomonadati</taxon>
        <taxon>Bacteroidota</taxon>
        <taxon>Flavobacteriia</taxon>
        <taxon>Flavobacteriales</taxon>
        <taxon>Weeksellaceae</taxon>
        <taxon>Chryseobacterium group</taxon>
        <taxon>Chryseobacterium</taxon>
    </lineage>
</organism>
<dbReference type="GO" id="GO:0006508">
    <property type="term" value="P:proteolysis"/>
    <property type="evidence" value="ECO:0007669"/>
    <property type="project" value="InterPro"/>
</dbReference>
<evidence type="ECO:0000313" key="5">
    <source>
        <dbReference type="EMBL" id="REC79901.1"/>
    </source>
</evidence>
<name>A0A3D9DPY6_9FLAO</name>
<evidence type="ECO:0000256" key="2">
    <source>
        <dbReference type="ARBA" id="ARBA00023125"/>
    </source>
</evidence>